<keyword evidence="3" id="KW-1185">Reference proteome</keyword>
<keyword evidence="1" id="KW-0732">Signal</keyword>
<dbReference type="EMBL" id="BLXT01002595">
    <property type="protein sequence ID" value="GFN95976.1"/>
    <property type="molecule type" value="Genomic_DNA"/>
</dbReference>
<evidence type="ECO:0000256" key="1">
    <source>
        <dbReference type="SAM" id="SignalP"/>
    </source>
</evidence>
<accession>A0AAV3ZN66</accession>
<feature type="chain" id="PRO_5043752598" evidence="1">
    <location>
        <begin position="26"/>
        <end position="109"/>
    </location>
</feature>
<reference evidence="2 3" key="1">
    <citation type="journal article" date="2021" name="Elife">
        <title>Chloroplast acquisition without the gene transfer in kleptoplastic sea slugs, Plakobranchus ocellatus.</title>
        <authorList>
            <person name="Maeda T."/>
            <person name="Takahashi S."/>
            <person name="Yoshida T."/>
            <person name="Shimamura S."/>
            <person name="Takaki Y."/>
            <person name="Nagai Y."/>
            <person name="Toyoda A."/>
            <person name="Suzuki Y."/>
            <person name="Arimoto A."/>
            <person name="Ishii H."/>
            <person name="Satoh N."/>
            <person name="Nishiyama T."/>
            <person name="Hasebe M."/>
            <person name="Maruyama T."/>
            <person name="Minagawa J."/>
            <person name="Obokata J."/>
            <person name="Shigenobu S."/>
        </authorList>
    </citation>
    <scope>NUCLEOTIDE SEQUENCE [LARGE SCALE GENOMIC DNA]</scope>
</reference>
<dbReference type="AlphaFoldDB" id="A0AAV3ZN66"/>
<name>A0AAV3ZN66_9GAST</name>
<dbReference type="Proteomes" id="UP000735302">
    <property type="component" value="Unassembled WGS sequence"/>
</dbReference>
<protein>
    <submittedName>
        <fullName evidence="2">Uncharacterized protein</fullName>
    </submittedName>
</protein>
<comment type="caution">
    <text evidence="2">The sequence shown here is derived from an EMBL/GenBank/DDBJ whole genome shotgun (WGS) entry which is preliminary data.</text>
</comment>
<sequence length="109" mass="12070">MEHPNPRYSRCFALTLLTAWLESTGDYECTRIRRYGGVVTLHLFSGRRFIFLQSADLGTFSPRSSHAQQLGTVQLGEGDGKMMRFASVVTGLWGGERPVGQYDGIALGL</sequence>
<feature type="signal peptide" evidence="1">
    <location>
        <begin position="1"/>
        <end position="25"/>
    </location>
</feature>
<gene>
    <name evidence="2" type="ORF">PoB_002248200</name>
</gene>
<organism evidence="2 3">
    <name type="scientific">Plakobranchus ocellatus</name>
    <dbReference type="NCBI Taxonomy" id="259542"/>
    <lineage>
        <taxon>Eukaryota</taxon>
        <taxon>Metazoa</taxon>
        <taxon>Spiralia</taxon>
        <taxon>Lophotrochozoa</taxon>
        <taxon>Mollusca</taxon>
        <taxon>Gastropoda</taxon>
        <taxon>Heterobranchia</taxon>
        <taxon>Euthyneura</taxon>
        <taxon>Panpulmonata</taxon>
        <taxon>Sacoglossa</taxon>
        <taxon>Placobranchoidea</taxon>
        <taxon>Plakobranchidae</taxon>
        <taxon>Plakobranchus</taxon>
    </lineage>
</organism>
<evidence type="ECO:0000313" key="3">
    <source>
        <dbReference type="Proteomes" id="UP000735302"/>
    </source>
</evidence>
<evidence type="ECO:0000313" key="2">
    <source>
        <dbReference type="EMBL" id="GFN95976.1"/>
    </source>
</evidence>
<proteinExistence type="predicted"/>